<evidence type="ECO:0000256" key="1">
    <source>
        <dbReference type="SAM" id="MobiDB-lite"/>
    </source>
</evidence>
<dbReference type="CDD" id="cd02440">
    <property type="entry name" value="AdoMet_MTases"/>
    <property type="match status" value="1"/>
</dbReference>
<keyword evidence="3" id="KW-0808">Transferase</keyword>
<dbReference type="Proteomes" id="UP001449178">
    <property type="component" value="Chromosome"/>
</dbReference>
<dbReference type="GO" id="GO:0008168">
    <property type="term" value="F:methyltransferase activity"/>
    <property type="evidence" value="ECO:0007669"/>
    <property type="project" value="UniProtKB-KW"/>
</dbReference>
<dbReference type="InterPro" id="IPR029063">
    <property type="entry name" value="SAM-dependent_MTases_sf"/>
</dbReference>
<protein>
    <submittedName>
        <fullName evidence="3">Methyltransferase domain-containing protein</fullName>
    </submittedName>
</protein>
<name>A0ABZ3C3P7_9GAMM</name>
<reference evidence="3 4" key="1">
    <citation type="submission" date="2024-03" db="EMBL/GenBank/DDBJ databases">
        <title>Complete Genome Sequence and Annotation of Ignatzschineria larvae DSM 13226.</title>
        <authorList>
            <person name="Cantrell E."/>
            <person name="Burcham Z.M."/>
        </authorList>
    </citation>
    <scope>NUCLEOTIDE SEQUENCE [LARGE SCALE GENOMIC DNA]</scope>
    <source>
        <strain evidence="3 4">DSM 13226</strain>
    </source>
</reference>
<dbReference type="RefSeq" id="WP_084331537.1">
    <property type="nucleotide sequence ID" value="NZ_CP150637.1"/>
</dbReference>
<dbReference type="PANTHER" id="PTHR43861">
    <property type="entry name" value="TRANS-ACONITATE 2-METHYLTRANSFERASE-RELATED"/>
    <property type="match status" value="1"/>
</dbReference>
<evidence type="ECO:0000313" key="4">
    <source>
        <dbReference type="Proteomes" id="UP001449178"/>
    </source>
</evidence>
<feature type="compositionally biased region" description="Polar residues" evidence="1">
    <location>
        <begin position="16"/>
        <end position="29"/>
    </location>
</feature>
<dbReference type="InterPro" id="IPR013216">
    <property type="entry name" value="Methyltransf_11"/>
</dbReference>
<keyword evidence="3" id="KW-0489">Methyltransferase</keyword>
<evidence type="ECO:0000259" key="2">
    <source>
        <dbReference type="Pfam" id="PF08241"/>
    </source>
</evidence>
<sequence>MTNTIINTADTHDTASKNPPLSESQGRRFNQLSPRFTRNIYDTFKGRLRLAILERDFTALGLHQSSLNILDIGAGQGQFALQLASQGHQLTLLEPSKEMLELAESRFLDAQLTATFLQASVEALPLLSLPQYNLITCHAMIEWLEDPYQLFQLIKSHIKPKGILSLLFYNREGLIYHNLIRGNFRYIERGNFAGEQGGLTPISPIDYHELEQYLNDHKIQILKKSGIRTYYDFMQPEARKRISEADHLKMELLYSENPNYLPHARYHHWLLQF</sequence>
<keyword evidence="4" id="KW-1185">Reference proteome</keyword>
<feature type="region of interest" description="Disordered" evidence="1">
    <location>
        <begin position="1"/>
        <end position="29"/>
    </location>
</feature>
<dbReference type="Gene3D" id="3.40.50.150">
    <property type="entry name" value="Vaccinia Virus protein VP39"/>
    <property type="match status" value="1"/>
</dbReference>
<evidence type="ECO:0000313" key="3">
    <source>
        <dbReference type="EMBL" id="WZW88773.1"/>
    </source>
</evidence>
<feature type="domain" description="Methyltransferase type 11" evidence="2">
    <location>
        <begin position="70"/>
        <end position="165"/>
    </location>
</feature>
<gene>
    <name evidence="3" type="ORF">WMO13_05120</name>
</gene>
<proteinExistence type="predicted"/>
<organism evidence="3 4">
    <name type="scientific">Ignatzschineria larvae DSM 13226</name>
    <dbReference type="NCBI Taxonomy" id="1111732"/>
    <lineage>
        <taxon>Bacteria</taxon>
        <taxon>Pseudomonadati</taxon>
        <taxon>Pseudomonadota</taxon>
        <taxon>Gammaproteobacteria</taxon>
        <taxon>Cardiobacteriales</taxon>
        <taxon>Ignatzschineriaceae</taxon>
        <taxon>Ignatzschineria</taxon>
    </lineage>
</organism>
<dbReference type="EMBL" id="CP150637">
    <property type="protein sequence ID" value="WZW88773.1"/>
    <property type="molecule type" value="Genomic_DNA"/>
</dbReference>
<dbReference type="SUPFAM" id="SSF53335">
    <property type="entry name" value="S-adenosyl-L-methionine-dependent methyltransferases"/>
    <property type="match status" value="1"/>
</dbReference>
<dbReference type="Pfam" id="PF08241">
    <property type="entry name" value="Methyltransf_11"/>
    <property type="match status" value="1"/>
</dbReference>
<dbReference type="GO" id="GO:0032259">
    <property type="term" value="P:methylation"/>
    <property type="evidence" value="ECO:0007669"/>
    <property type="project" value="UniProtKB-KW"/>
</dbReference>
<accession>A0ABZ3C3P7</accession>